<evidence type="ECO:0000256" key="1">
    <source>
        <dbReference type="SAM" id="MobiDB-lite"/>
    </source>
</evidence>
<dbReference type="GO" id="GO:0005507">
    <property type="term" value="F:copper ion binding"/>
    <property type="evidence" value="ECO:0007669"/>
    <property type="project" value="InterPro"/>
</dbReference>
<sequence length="219" mass="23856">MRSLPAEDVHVRPADGGLELRFTAALANAGDGPLVLMPDEAGDCPEGQRHASQLVHRDVDGDDSFDPDRDTATRRFPAGCMVFHPDHDHWHFDASAGYALTRPGESRPVSATEKVSFCMRDNRRLEGERWADASEHYGDCERDTVQGVTPGFADIYDADLPGQALKLPDDLEDGVYCLELTADPEGLIRETDDEDNSSVVAVELAGQEASRQSGNDECG</sequence>
<evidence type="ECO:0000313" key="3">
    <source>
        <dbReference type="Proteomes" id="UP000469185"/>
    </source>
</evidence>
<reference evidence="2 3" key="1">
    <citation type="submission" date="2020-02" db="EMBL/GenBank/DDBJ databases">
        <authorList>
            <person name="Li X.-J."/>
            <person name="Feng X.-M."/>
        </authorList>
    </citation>
    <scope>NUCLEOTIDE SEQUENCE [LARGE SCALE GENOMIC DNA]</scope>
    <source>
        <strain evidence="2 3">CGMCC 4.7225</strain>
    </source>
</reference>
<dbReference type="RefSeq" id="WP_163819802.1">
    <property type="nucleotide sequence ID" value="NZ_JAAGOB010000009.1"/>
</dbReference>
<gene>
    <name evidence="2" type="ORF">G1H11_17055</name>
</gene>
<dbReference type="EMBL" id="JAAGOB010000009">
    <property type="protein sequence ID" value="NED97017.1"/>
    <property type="molecule type" value="Genomic_DNA"/>
</dbReference>
<name>A0A6N9YPZ4_9ACTN</name>
<accession>A0A6N9YPZ4</accession>
<dbReference type="AlphaFoldDB" id="A0A6N9YPZ4"/>
<dbReference type="InterPro" id="IPR001695">
    <property type="entry name" value="Lysyl_oxidase"/>
</dbReference>
<dbReference type="Pfam" id="PF01186">
    <property type="entry name" value="Lysyl_oxidase"/>
    <property type="match status" value="1"/>
</dbReference>
<evidence type="ECO:0008006" key="4">
    <source>
        <dbReference type="Google" id="ProtNLM"/>
    </source>
</evidence>
<proteinExistence type="predicted"/>
<feature type="region of interest" description="Disordered" evidence="1">
    <location>
        <begin position="39"/>
        <end position="71"/>
    </location>
</feature>
<keyword evidence="3" id="KW-1185">Reference proteome</keyword>
<evidence type="ECO:0000313" key="2">
    <source>
        <dbReference type="EMBL" id="NED97017.1"/>
    </source>
</evidence>
<dbReference type="GO" id="GO:0016641">
    <property type="term" value="F:oxidoreductase activity, acting on the CH-NH2 group of donors, oxygen as acceptor"/>
    <property type="evidence" value="ECO:0007669"/>
    <property type="project" value="InterPro"/>
</dbReference>
<organism evidence="2 3">
    <name type="scientific">Phytoactinopolyspora alkaliphila</name>
    <dbReference type="NCBI Taxonomy" id="1783498"/>
    <lineage>
        <taxon>Bacteria</taxon>
        <taxon>Bacillati</taxon>
        <taxon>Actinomycetota</taxon>
        <taxon>Actinomycetes</taxon>
        <taxon>Jiangellales</taxon>
        <taxon>Jiangellaceae</taxon>
        <taxon>Phytoactinopolyspora</taxon>
    </lineage>
</organism>
<comment type="caution">
    <text evidence="2">The sequence shown here is derived from an EMBL/GenBank/DDBJ whole genome shotgun (WGS) entry which is preliminary data.</text>
</comment>
<protein>
    <recommendedName>
        <fullName evidence="4">Lysyl oxidase</fullName>
    </recommendedName>
</protein>
<dbReference type="Proteomes" id="UP000469185">
    <property type="component" value="Unassembled WGS sequence"/>
</dbReference>